<reference evidence="1 2" key="1">
    <citation type="journal article" date="2022" name="Nat. Ecol. Evol.">
        <title>A masculinizing supergene underlies an exaggerated male reproductive morph in a spider.</title>
        <authorList>
            <person name="Hendrickx F."/>
            <person name="De Corte Z."/>
            <person name="Sonet G."/>
            <person name="Van Belleghem S.M."/>
            <person name="Kostlbacher S."/>
            <person name="Vangestel C."/>
        </authorList>
    </citation>
    <scope>NUCLEOTIDE SEQUENCE [LARGE SCALE GENOMIC DNA]</scope>
    <source>
        <strain evidence="1">W744_W776</strain>
    </source>
</reference>
<protein>
    <submittedName>
        <fullName evidence="1">Uncharacterized protein</fullName>
    </submittedName>
</protein>
<evidence type="ECO:0000313" key="2">
    <source>
        <dbReference type="Proteomes" id="UP000827092"/>
    </source>
</evidence>
<name>A0AAV6V467_9ARAC</name>
<gene>
    <name evidence="1" type="ORF">JTE90_019564</name>
</gene>
<sequence>MELDVIENPCMELREDCVACYLRQGMLLWVMAGGSRLLSQLKSYAALQHVLCGHILSFNAWKKGPWKRSVRGTAGVRKASKHWAFRGWPMKDPGFHLSAFMQSLPL</sequence>
<dbReference type="AlphaFoldDB" id="A0AAV6V467"/>
<dbReference type="Proteomes" id="UP000827092">
    <property type="component" value="Unassembled WGS sequence"/>
</dbReference>
<keyword evidence="2" id="KW-1185">Reference proteome</keyword>
<organism evidence="1 2">
    <name type="scientific">Oedothorax gibbosus</name>
    <dbReference type="NCBI Taxonomy" id="931172"/>
    <lineage>
        <taxon>Eukaryota</taxon>
        <taxon>Metazoa</taxon>
        <taxon>Ecdysozoa</taxon>
        <taxon>Arthropoda</taxon>
        <taxon>Chelicerata</taxon>
        <taxon>Arachnida</taxon>
        <taxon>Araneae</taxon>
        <taxon>Araneomorphae</taxon>
        <taxon>Entelegynae</taxon>
        <taxon>Araneoidea</taxon>
        <taxon>Linyphiidae</taxon>
        <taxon>Erigoninae</taxon>
        <taxon>Oedothorax</taxon>
    </lineage>
</organism>
<comment type="caution">
    <text evidence="1">The sequence shown here is derived from an EMBL/GenBank/DDBJ whole genome shotgun (WGS) entry which is preliminary data.</text>
</comment>
<accession>A0AAV6V467</accession>
<proteinExistence type="predicted"/>
<dbReference type="EMBL" id="JAFNEN010000158">
    <property type="protein sequence ID" value="KAG8191500.1"/>
    <property type="molecule type" value="Genomic_DNA"/>
</dbReference>
<evidence type="ECO:0000313" key="1">
    <source>
        <dbReference type="EMBL" id="KAG8191500.1"/>
    </source>
</evidence>